<reference evidence="38" key="1">
    <citation type="submission" date="2021-12" db="EMBL/GenBank/DDBJ databases">
        <title>Curvularia clavata genome.</title>
        <authorList>
            <person name="Cao Y."/>
        </authorList>
    </citation>
    <scope>NUCLEOTIDE SEQUENCE</scope>
    <source>
        <strain evidence="38">Yc1106</strain>
    </source>
</reference>
<feature type="compositionally biased region" description="Basic and acidic residues" evidence="34">
    <location>
        <begin position="517"/>
        <end position="526"/>
    </location>
</feature>
<feature type="region of interest" description="Disordered" evidence="34">
    <location>
        <begin position="428"/>
        <end position="447"/>
    </location>
</feature>
<evidence type="ECO:0000256" key="22">
    <source>
        <dbReference type="ARBA" id="ARBA00023180"/>
    </source>
</evidence>
<dbReference type="FunFam" id="3.20.20.80:FF:000033">
    <property type="entry name" value="Glucan 1,3-beta-glucosidase A"/>
    <property type="match status" value="1"/>
</dbReference>
<dbReference type="GO" id="GO:0004515">
    <property type="term" value="F:nicotinate-nucleotide adenylyltransferase activity"/>
    <property type="evidence" value="ECO:0007669"/>
    <property type="project" value="InterPro"/>
</dbReference>
<comment type="function">
    <text evidence="33">Catalyzes the formation of NAD(+) from nicotinamide mononucleotide (NMN) and ATP. Can also use the deamidated form; nicotinic acid mononucleotide (NaMN) as substrate with the same efficiency. Can use triazofurin monophosphate (TrMP) as substrate. Can also use GTP and ITP as nucleotide donors. Also catalyzes the reverse reaction, i.e. the pyrophosphorolytic cleavage of NAD(+). For the pyrophosphorolytic activity, can use NAD(+), NADH, NaAD, nicotinic acid adenine dinucleotide phosphate (NHD), nicotinamide guanine dinucleotide (NGD) as substrates. Fails to cleave phosphorylated dinucleotides NADP(+), NADPH and NaADP(+). Protects against axonal degeneration following injury. May be involved in the maintenance of axonal integrity. Also functions as a stress-response chaperone protein that prevents toxic aggregation of proteins; this function may be independent of its NAD(+) synthesis activity.</text>
</comment>
<keyword evidence="23" id="KW-0326">Glycosidase</keyword>
<dbReference type="EMBL" id="CP089278">
    <property type="protein sequence ID" value="USP79655.1"/>
    <property type="molecule type" value="Genomic_DNA"/>
</dbReference>
<evidence type="ECO:0000256" key="32">
    <source>
        <dbReference type="ARBA" id="ARBA00079369"/>
    </source>
</evidence>
<comment type="pathway">
    <text evidence="4">Cofactor biosynthesis; NAD(+) biosynthesis; NAD(+) from nicotinamide D-ribonucleotide: step 1/1.</text>
</comment>
<keyword evidence="13" id="KW-0548">Nucleotidyltransferase</keyword>
<dbReference type="InterPro" id="IPR004821">
    <property type="entry name" value="Cyt_trans-like"/>
</dbReference>
<evidence type="ECO:0000256" key="8">
    <source>
        <dbReference type="ARBA" id="ARBA00012390"/>
    </source>
</evidence>
<dbReference type="AlphaFoldDB" id="A0A9Q8ZDD0"/>
<evidence type="ECO:0000256" key="13">
    <source>
        <dbReference type="ARBA" id="ARBA00022695"/>
    </source>
</evidence>
<dbReference type="GO" id="GO:0009251">
    <property type="term" value="P:glucan catabolic process"/>
    <property type="evidence" value="ECO:0007669"/>
    <property type="project" value="TreeGrafter"/>
</dbReference>
<dbReference type="GO" id="GO:0004338">
    <property type="term" value="F:glucan exo-1,3-beta-glucosidase activity"/>
    <property type="evidence" value="ECO:0007669"/>
    <property type="project" value="UniProtKB-EC"/>
</dbReference>
<evidence type="ECO:0000256" key="25">
    <source>
        <dbReference type="ARBA" id="ARBA00036824"/>
    </source>
</evidence>
<comment type="similarity">
    <text evidence="6">Belongs to the eukaryotic NMN adenylyltransferase family.</text>
</comment>
<comment type="catalytic activity">
    <reaction evidence="25">
        <text>Successive hydrolysis of beta-D-glucose units from the non-reducing ends of (1-&gt;3)-beta-D-glucans, releasing alpha-glucose.</text>
        <dbReference type="EC" id="3.2.1.58"/>
    </reaction>
</comment>
<sequence length="1165" mass="132420">MTSTTNRDILLDAGVPDAQVMSLDNYTFPKERLKKTLSNPNKQPLVLVSCGSFSPPTNLHLRMFEEAADYCEFETDFEVVGGFFSPVGDAYKKAGLASAQHRINMTRIAVQDSSTWIGVDPWEPLHKEYLPTVKVLDHFDHELNEVLGGIATENGEKRRIHVALLAGADLIQTMSTPGLWAREDLSRILGHYGAFILERSGTDIDDALVQLQQWRHNIRVIPQLIQNDVSSTKIRLFRKRGKSIRYYIPDKVVDYIYEHGLYSDDDKKVADKGKAAVSADAPGSSQSPHDPSPRFGIPDIPELFAPSHPLAMSDRDRDPSRRRPHGDERRRRRESHGDTDPERRRRRESHGERAAPDAEGRRRKGHRATDSQGDVLPRPQRRSRQQSDTEHESPAPRKARGSRRNSRTDGSGSRSSAPLSLEALAKLDKTNAKKSGGWGTYDYDEDYLKEVRRKEKNLEKERIKEERAEKRRQEKEEEARRRAAESDAAMHEEKARRRREERRKAAALKASQTEDELDRKRGSYTEDEREERRRRRESRYTESEAEERRERRRQDKQHRTEQKKRRVISGPLAEEGGIDDDSEYRYMMEKRGGGGAPTVYSEEELARKKKRKRILIGVLSVILLLAIIIPVAVVLSGKNSSSANTGGGSTGSASSEPSNSNLAGKDRNSVPEQDRGGILDPWSWYDTTDFNVTYTNELVGGLPIIGLNSTWNDDVQANPSVPKLSDKFEYGKTPIRGVNVGGWLNLEPFITPSFFSQYGSKDNVVDEWTFLSKLGPAKAKTTMEKHYATFITRETFAKIREAGMDHVRFPFGYWIVQTYDDDVYVPQVSWRYLLRGIEYCRQNGLRVNLDLHGAPGSQNGWNHSGRQGVIGWLNGTDGDRNAERSLEIHHKLSVFFAQDRYKNLVTMYGLVNEPRMVELDTDKVLSWTQKAIDQIRSDGITAIIIFGDGFMGLDKWQGKLQNNKNLLLDVHQYVIFNTDQIKLKHRDKLNFACEAWTQQSKRSMNTQTGFGPTMCGEWSQADTDCTQYINNVGTGSRWEGTLQPTDKTGAVLAPQCPLQSSQCSCTQANADPGSYSPEYKKWLYQFAIGQMDAFEAGWGWFYWTWETESSTQWSYRRGREAGILPDKAYDRDWKCPGGGVDNLDSFDGLSENYRRDLGNASLGSW</sequence>
<keyword evidence="9" id="KW-1003">Cell membrane</keyword>
<evidence type="ECO:0000313" key="38">
    <source>
        <dbReference type="EMBL" id="USP79655.1"/>
    </source>
</evidence>
<evidence type="ECO:0000256" key="6">
    <source>
        <dbReference type="ARBA" id="ARBA00007064"/>
    </source>
</evidence>
<dbReference type="PANTHER" id="PTHR31297:SF34">
    <property type="entry name" value="GLUCAN 1,3-BETA-GLUCOSIDASE 2"/>
    <property type="match status" value="1"/>
</dbReference>
<proteinExistence type="inferred from homology"/>
<evidence type="ECO:0000256" key="9">
    <source>
        <dbReference type="ARBA" id="ARBA00022475"/>
    </source>
</evidence>
<dbReference type="Pfam" id="PF01467">
    <property type="entry name" value="CTP_transf_like"/>
    <property type="match status" value="1"/>
</dbReference>
<dbReference type="InterPro" id="IPR045094">
    <property type="entry name" value="NMNAT_euk"/>
</dbReference>
<keyword evidence="21 35" id="KW-0472">Membrane</keyword>
<dbReference type="SUPFAM" id="SSF51445">
    <property type="entry name" value="(Trans)glycosidases"/>
    <property type="match status" value="1"/>
</dbReference>
<keyword evidence="16" id="KW-0067">ATP-binding</keyword>
<evidence type="ECO:0000256" key="27">
    <source>
        <dbReference type="ARBA" id="ARBA00038929"/>
    </source>
</evidence>
<evidence type="ECO:0000256" key="23">
    <source>
        <dbReference type="ARBA" id="ARBA00023295"/>
    </source>
</evidence>
<feature type="compositionally biased region" description="Basic and acidic residues" evidence="34">
    <location>
        <begin position="538"/>
        <end position="560"/>
    </location>
</feature>
<keyword evidence="39" id="KW-1185">Reference proteome</keyword>
<keyword evidence="18 35" id="KW-1133">Transmembrane helix</keyword>
<evidence type="ECO:0000256" key="10">
    <source>
        <dbReference type="ARBA" id="ARBA00022642"/>
    </source>
</evidence>
<protein>
    <recommendedName>
        <fullName evidence="30">Nicotinamide/nicotinic acid mononucleotide adenylyltransferase 3</fullName>
        <ecNumber evidence="8">2.7.7.1</ecNumber>
        <ecNumber evidence="27">3.2.1.58</ecNumber>
    </recommendedName>
    <alternativeName>
        <fullName evidence="28">Exo-1,3-beta-glucanase D</fullName>
    </alternativeName>
    <alternativeName>
        <fullName evidence="31">Nicotinamide-nucleotide adenylyltransferase 3</fullName>
    </alternativeName>
    <alternativeName>
        <fullName evidence="32">Nicotinate-nucleotide adenylyltransferase 3</fullName>
    </alternativeName>
</protein>
<evidence type="ECO:0000256" key="2">
    <source>
        <dbReference type="ARBA" id="ARBA00004173"/>
    </source>
</evidence>
<evidence type="ECO:0000256" key="29">
    <source>
        <dbReference type="ARBA" id="ARBA00049001"/>
    </source>
</evidence>
<dbReference type="GO" id="GO:0071555">
    <property type="term" value="P:cell wall organization"/>
    <property type="evidence" value="ECO:0007669"/>
    <property type="project" value="UniProtKB-KW"/>
</dbReference>
<keyword evidence="22" id="KW-0325">Glycoprotein</keyword>
<dbReference type="Pfam" id="PF00150">
    <property type="entry name" value="Cellulase"/>
    <property type="match status" value="1"/>
</dbReference>
<evidence type="ECO:0000256" key="4">
    <source>
        <dbReference type="ARBA" id="ARBA00004658"/>
    </source>
</evidence>
<evidence type="ECO:0000256" key="14">
    <source>
        <dbReference type="ARBA" id="ARBA00022741"/>
    </source>
</evidence>
<evidence type="ECO:0000256" key="18">
    <source>
        <dbReference type="ARBA" id="ARBA00022989"/>
    </source>
</evidence>
<dbReference type="VEuPathDB" id="FungiDB:yc1106_06929"/>
<evidence type="ECO:0000256" key="35">
    <source>
        <dbReference type="SAM" id="Phobius"/>
    </source>
</evidence>
<name>A0A9Q8ZDD0_CURCL</name>
<evidence type="ECO:0000256" key="3">
    <source>
        <dbReference type="ARBA" id="ARBA00004401"/>
    </source>
</evidence>
<dbReference type="GO" id="GO:0005524">
    <property type="term" value="F:ATP binding"/>
    <property type="evidence" value="ECO:0007669"/>
    <property type="project" value="UniProtKB-KW"/>
</dbReference>
<feature type="region of interest" description="Disordered" evidence="34">
    <location>
        <begin position="273"/>
        <end position="422"/>
    </location>
</feature>
<evidence type="ECO:0000256" key="20">
    <source>
        <dbReference type="ARBA" id="ARBA00023128"/>
    </source>
</evidence>
<feature type="region of interest" description="Disordered" evidence="34">
    <location>
        <begin position="453"/>
        <end position="582"/>
    </location>
</feature>
<dbReference type="EC" id="3.2.1.58" evidence="27"/>
<dbReference type="InterPro" id="IPR001547">
    <property type="entry name" value="Glyco_hydro_5"/>
</dbReference>
<evidence type="ECO:0000313" key="39">
    <source>
        <dbReference type="Proteomes" id="UP001056012"/>
    </source>
</evidence>
<accession>A0A9Q8ZDD0</accession>
<comment type="subunit">
    <text evidence="7">Homotetramer.</text>
</comment>
<feature type="domain" description="Glycoside hydrolase family 5" evidence="36">
    <location>
        <begin position="783"/>
        <end position="1024"/>
    </location>
</feature>
<comment type="catalytic activity">
    <reaction evidence="29">
        <text>beta-nicotinamide D-ribonucleotide + ATP + H(+) = diphosphate + NAD(+)</text>
        <dbReference type="Rhea" id="RHEA:21360"/>
        <dbReference type="ChEBI" id="CHEBI:14649"/>
        <dbReference type="ChEBI" id="CHEBI:15378"/>
        <dbReference type="ChEBI" id="CHEBI:30616"/>
        <dbReference type="ChEBI" id="CHEBI:33019"/>
        <dbReference type="ChEBI" id="CHEBI:57540"/>
        <dbReference type="EC" id="2.7.7.1"/>
    </reaction>
</comment>
<dbReference type="InterPro" id="IPR050386">
    <property type="entry name" value="Glycosyl_hydrolase_5"/>
</dbReference>
<dbReference type="CDD" id="cd09286">
    <property type="entry name" value="NMNAT_Eukarya"/>
    <property type="match status" value="1"/>
</dbReference>
<keyword evidence="11" id="KW-0808">Transferase</keyword>
<dbReference type="InterPro" id="IPR017853">
    <property type="entry name" value="GH"/>
</dbReference>
<evidence type="ECO:0000259" key="37">
    <source>
        <dbReference type="Pfam" id="PF01467"/>
    </source>
</evidence>
<dbReference type="GO" id="GO:0005886">
    <property type="term" value="C:plasma membrane"/>
    <property type="evidence" value="ECO:0007669"/>
    <property type="project" value="UniProtKB-SubCell"/>
</dbReference>
<dbReference type="EC" id="2.7.7.1" evidence="8"/>
<evidence type="ECO:0000256" key="5">
    <source>
        <dbReference type="ARBA" id="ARBA00005641"/>
    </source>
</evidence>
<dbReference type="SUPFAM" id="SSF52374">
    <property type="entry name" value="Nucleotidylyl transferase"/>
    <property type="match status" value="1"/>
</dbReference>
<keyword evidence="24" id="KW-0961">Cell wall biogenesis/degradation</keyword>
<dbReference type="FunFam" id="3.40.50.620:FF:000221">
    <property type="entry name" value="Nicotinamide/nicotinic acid mononucleotide adenylyltransferase 3"/>
    <property type="match status" value="1"/>
</dbReference>
<dbReference type="GO" id="GO:0009435">
    <property type="term" value="P:NAD+ biosynthetic process"/>
    <property type="evidence" value="ECO:0007669"/>
    <property type="project" value="InterPro"/>
</dbReference>
<comment type="cofactor">
    <cofactor evidence="1">
        <name>Mg(2+)</name>
        <dbReference type="ChEBI" id="CHEBI:18420"/>
    </cofactor>
</comment>
<keyword evidence="19" id="KW-0520">NAD</keyword>
<feature type="compositionally biased region" description="Basic and acidic residues" evidence="34">
    <location>
        <begin position="664"/>
        <end position="675"/>
    </location>
</feature>
<comment type="function">
    <text evidence="26">Glucosidase involved in the degradation of cellulosic biomass. Active on lichenan.</text>
</comment>
<keyword evidence="20" id="KW-0496">Mitochondrion</keyword>
<dbReference type="Proteomes" id="UP001056012">
    <property type="component" value="Chromosome 5"/>
</dbReference>
<dbReference type="PANTHER" id="PTHR31297">
    <property type="entry name" value="GLUCAN ENDO-1,6-BETA-GLUCOSIDASE B"/>
    <property type="match status" value="1"/>
</dbReference>
<evidence type="ECO:0000256" key="33">
    <source>
        <dbReference type="ARBA" id="ARBA00093425"/>
    </source>
</evidence>
<dbReference type="GO" id="GO:0005759">
    <property type="term" value="C:mitochondrial matrix"/>
    <property type="evidence" value="ECO:0007669"/>
    <property type="project" value="UniProtKB-ARBA"/>
</dbReference>
<evidence type="ECO:0000259" key="36">
    <source>
        <dbReference type="Pfam" id="PF00150"/>
    </source>
</evidence>
<evidence type="ECO:0000256" key="17">
    <source>
        <dbReference type="ARBA" id="ARBA00022968"/>
    </source>
</evidence>
<keyword evidence="14" id="KW-0547">Nucleotide-binding</keyword>
<feature type="compositionally biased region" description="Basic and acidic residues" evidence="34">
    <location>
        <begin position="385"/>
        <end position="395"/>
    </location>
</feature>
<feature type="compositionally biased region" description="Basic and acidic residues" evidence="34">
    <location>
        <begin position="313"/>
        <end position="360"/>
    </location>
</feature>
<evidence type="ECO:0000256" key="26">
    <source>
        <dbReference type="ARBA" id="ARBA00037126"/>
    </source>
</evidence>
<dbReference type="GO" id="GO:0000309">
    <property type="term" value="F:nicotinamide-nucleotide adenylyltransferase activity"/>
    <property type="evidence" value="ECO:0007669"/>
    <property type="project" value="UniProtKB-EC"/>
</dbReference>
<evidence type="ECO:0000256" key="28">
    <source>
        <dbReference type="ARBA" id="ARBA00041260"/>
    </source>
</evidence>
<comment type="subcellular location">
    <subcellularLocation>
        <location evidence="3">Cell membrane</location>
        <topology evidence="3">Single-pass type II membrane protein</topology>
    </subcellularLocation>
    <subcellularLocation>
        <location evidence="2">Mitochondrion</location>
    </subcellularLocation>
</comment>
<keyword evidence="15 38" id="KW-0378">Hydrolase</keyword>
<evidence type="ECO:0000256" key="15">
    <source>
        <dbReference type="ARBA" id="ARBA00022801"/>
    </source>
</evidence>
<feature type="compositionally biased region" description="Basic and acidic residues" evidence="34">
    <location>
        <begin position="453"/>
        <end position="495"/>
    </location>
</feature>
<dbReference type="OrthoDB" id="62120at2759"/>
<comment type="similarity">
    <text evidence="5">Belongs to the glycosyl hydrolase 5 (cellulase A) family.</text>
</comment>
<dbReference type="Gene3D" id="3.20.20.80">
    <property type="entry name" value="Glycosidases"/>
    <property type="match status" value="1"/>
</dbReference>
<evidence type="ECO:0000256" key="31">
    <source>
        <dbReference type="ARBA" id="ARBA00075132"/>
    </source>
</evidence>
<dbReference type="GO" id="GO:0005576">
    <property type="term" value="C:extracellular region"/>
    <property type="evidence" value="ECO:0007669"/>
    <property type="project" value="TreeGrafter"/>
</dbReference>
<feature type="transmembrane region" description="Helical" evidence="35">
    <location>
        <begin position="614"/>
        <end position="635"/>
    </location>
</feature>
<evidence type="ECO:0000256" key="30">
    <source>
        <dbReference type="ARBA" id="ARBA00074013"/>
    </source>
</evidence>
<feature type="domain" description="Cytidyltransferase-like" evidence="37">
    <location>
        <begin position="50"/>
        <end position="235"/>
    </location>
</feature>
<keyword evidence="10" id="KW-0662">Pyridine nucleotide biosynthesis</keyword>
<dbReference type="NCBIfam" id="TIGR00482">
    <property type="entry name" value="nicotinate (nicotinamide) nucleotide adenylyltransferase"/>
    <property type="match status" value="1"/>
</dbReference>
<feature type="compositionally biased region" description="Polar residues" evidence="34">
    <location>
        <begin position="408"/>
        <end position="418"/>
    </location>
</feature>
<dbReference type="Gene3D" id="3.40.50.620">
    <property type="entry name" value="HUPs"/>
    <property type="match status" value="1"/>
</dbReference>
<evidence type="ECO:0000256" key="16">
    <source>
        <dbReference type="ARBA" id="ARBA00022840"/>
    </source>
</evidence>
<evidence type="ECO:0000256" key="21">
    <source>
        <dbReference type="ARBA" id="ARBA00023136"/>
    </source>
</evidence>
<keyword evidence="17" id="KW-0735">Signal-anchor</keyword>
<evidence type="ECO:0000256" key="12">
    <source>
        <dbReference type="ARBA" id="ARBA00022692"/>
    </source>
</evidence>
<evidence type="ECO:0000256" key="7">
    <source>
        <dbReference type="ARBA" id="ARBA00011881"/>
    </source>
</evidence>
<gene>
    <name evidence="38" type="ORF">yc1106_06929</name>
</gene>
<dbReference type="InterPro" id="IPR014729">
    <property type="entry name" value="Rossmann-like_a/b/a_fold"/>
</dbReference>
<dbReference type="InterPro" id="IPR005248">
    <property type="entry name" value="NadD/NMNAT"/>
</dbReference>
<dbReference type="GO" id="GO:0009986">
    <property type="term" value="C:cell surface"/>
    <property type="evidence" value="ECO:0007669"/>
    <property type="project" value="TreeGrafter"/>
</dbReference>
<feature type="compositionally biased region" description="Low complexity" evidence="34">
    <location>
        <begin position="651"/>
        <end position="661"/>
    </location>
</feature>
<keyword evidence="12 35" id="KW-0812">Transmembrane</keyword>
<evidence type="ECO:0000256" key="24">
    <source>
        <dbReference type="ARBA" id="ARBA00023316"/>
    </source>
</evidence>
<feature type="region of interest" description="Disordered" evidence="34">
    <location>
        <begin position="639"/>
        <end position="675"/>
    </location>
</feature>
<evidence type="ECO:0000256" key="19">
    <source>
        <dbReference type="ARBA" id="ARBA00023027"/>
    </source>
</evidence>
<evidence type="ECO:0000256" key="34">
    <source>
        <dbReference type="SAM" id="MobiDB-lite"/>
    </source>
</evidence>
<evidence type="ECO:0000256" key="1">
    <source>
        <dbReference type="ARBA" id="ARBA00001946"/>
    </source>
</evidence>
<evidence type="ECO:0000256" key="11">
    <source>
        <dbReference type="ARBA" id="ARBA00022679"/>
    </source>
</evidence>
<organism evidence="38 39">
    <name type="scientific">Curvularia clavata</name>
    <dbReference type="NCBI Taxonomy" id="95742"/>
    <lineage>
        <taxon>Eukaryota</taxon>
        <taxon>Fungi</taxon>
        <taxon>Dikarya</taxon>
        <taxon>Ascomycota</taxon>
        <taxon>Pezizomycotina</taxon>
        <taxon>Dothideomycetes</taxon>
        <taxon>Pleosporomycetidae</taxon>
        <taxon>Pleosporales</taxon>
        <taxon>Pleosporineae</taxon>
        <taxon>Pleosporaceae</taxon>
        <taxon>Curvularia</taxon>
    </lineage>
</organism>